<dbReference type="Gene3D" id="3.30.160.670">
    <property type="match status" value="1"/>
</dbReference>
<organism evidence="2 3">
    <name type="scientific">Simiduia agarivorans (strain DSM 21679 / JCM 13881 / BCRC 17597 / SA1)</name>
    <dbReference type="NCBI Taxonomy" id="1117647"/>
    <lineage>
        <taxon>Bacteria</taxon>
        <taxon>Pseudomonadati</taxon>
        <taxon>Pseudomonadota</taxon>
        <taxon>Gammaproteobacteria</taxon>
        <taxon>Cellvibrionales</taxon>
        <taxon>Cellvibrionaceae</taxon>
        <taxon>Simiduia</taxon>
    </lineage>
</organism>
<evidence type="ECO:0000313" key="3">
    <source>
        <dbReference type="Proteomes" id="UP000000466"/>
    </source>
</evidence>
<dbReference type="EMBL" id="CP003746">
    <property type="protein sequence ID" value="AFU99412.1"/>
    <property type="molecule type" value="Genomic_DNA"/>
</dbReference>
<dbReference type="AlphaFoldDB" id="K4KZP9"/>
<dbReference type="KEGG" id="saga:M5M_11175"/>
<dbReference type="RefSeq" id="WP_015047576.1">
    <property type="nucleotide sequence ID" value="NC_018868.3"/>
</dbReference>
<dbReference type="Proteomes" id="UP000000466">
    <property type="component" value="Chromosome"/>
</dbReference>
<evidence type="ECO:0000259" key="1">
    <source>
        <dbReference type="Pfam" id="PF13590"/>
    </source>
</evidence>
<keyword evidence="3" id="KW-1185">Reference proteome</keyword>
<sequence length="187" mass="20952">MVVSVQKVWLCFCLLVLTACSGIKILEADKPSSSLAQMNYYAWAAEPVTSDSLMARFDQLVKRAVDAELSARGYQRVEADKAEFLVDYRFSEIETQTATATMDGSYDGWTRDQAGSRFVGWSNDPGMSEYPMGVLNLAFLSADKKQGLWEIYAGKMLDEKRDVANMQANVDRVVKKLFTNFKPRAAD</sequence>
<proteinExistence type="predicted"/>
<evidence type="ECO:0000313" key="2">
    <source>
        <dbReference type="EMBL" id="AFU99412.1"/>
    </source>
</evidence>
<dbReference type="PROSITE" id="PS51257">
    <property type="entry name" value="PROKAR_LIPOPROTEIN"/>
    <property type="match status" value="1"/>
</dbReference>
<dbReference type="STRING" id="1117647.M5M_11175"/>
<reference evidence="2 3" key="1">
    <citation type="journal article" date="2013" name="Genome Announc.">
        <title>Complete genome sequence of Simiduia agarivorans SA1(T), a marine bacterium able to degrade a variety of polysaccharides.</title>
        <authorList>
            <person name="Lin S.Y."/>
            <person name="Shieh W.Y."/>
            <person name="Chen J.S."/>
            <person name="Tang S.L."/>
        </authorList>
    </citation>
    <scope>NUCLEOTIDE SEQUENCE [LARGE SCALE GENOMIC DNA]</scope>
    <source>
        <strain evidence="3">DSM 21679 / JCM 13881 / BCRC 17597 / SA1</strain>
    </source>
</reference>
<dbReference type="Pfam" id="PF13590">
    <property type="entry name" value="DUF4136"/>
    <property type="match status" value="1"/>
</dbReference>
<gene>
    <name evidence="2" type="ordered locus">M5M_11175</name>
</gene>
<feature type="domain" description="DUF4136" evidence="1">
    <location>
        <begin position="34"/>
        <end position="181"/>
    </location>
</feature>
<keyword evidence="2" id="KW-0449">Lipoprotein</keyword>
<protein>
    <submittedName>
        <fullName evidence="2">Lipoprotein</fullName>
    </submittedName>
</protein>
<name>K4KZP9_SIMAS</name>
<accession>K4KZP9</accession>
<dbReference type="HOGENOM" id="CLU_1446738_0_0_6"/>
<dbReference type="InterPro" id="IPR025411">
    <property type="entry name" value="DUF4136"/>
</dbReference>